<gene>
    <name evidence="1" type="ORF">J0383_12090</name>
</gene>
<evidence type="ECO:0000313" key="1">
    <source>
        <dbReference type="EMBL" id="QSW87038.1"/>
    </source>
</evidence>
<accession>A0ABX7Q911</accession>
<evidence type="ECO:0000313" key="2">
    <source>
        <dbReference type="Proteomes" id="UP000663440"/>
    </source>
</evidence>
<sequence length="327" mass="35652">MKKIAVIIMMFSVKSIFCQNTYPTNGNVYFDTSLKIGKQEAAANTAGEIVRLSLQPYGHTAGPWNFKARDISGFAYLDVAYGLGSPIFTVGSDKNVGIGTITPSANLEIKSTAVTGAETLMKLTVSDAPQDYLKISNGTNTGNQFLPTIEGYKMSDNRSVLYITGSIDASNDNGTNPLMVFDSRMGTTSVVTRPLFAWDSYGARKMTLNSNGSLGIGTTTTGTHKLAVEGSIASREVKVLATGWADFVFKKDYDLPTLQEVEKHIQEKGHLADIPSEQEVLKNGINLGEMNAKLLQKIEELTLYVIDQNKEILNLKNRLNNLESSKK</sequence>
<dbReference type="EMBL" id="CP071448">
    <property type="protein sequence ID" value="QSW87038.1"/>
    <property type="molecule type" value="Genomic_DNA"/>
</dbReference>
<keyword evidence="2" id="KW-1185">Reference proteome</keyword>
<dbReference type="Proteomes" id="UP000663440">
    <property type="component" value="Chromosome"/>
</dbReference>
<reference evidence="1 2" key="1">
    <citation type="submission" date="2021-03" db="EMBL/GenBank/DDBJ databases">
        <title>Flavobacterium kribbensis sp. nov, an endophytic bacteria, isolated from soybean.</title>
        <authorList>
            <person name="Lee J."/>
            <person name="Seo J."/>
        </authorList>
    </citation>
    <scope>NUCLEOTIDE SEQUENCE [LARGE SCALE GENOMIC DNA]</scope>
    <source>
        <strain evidence="1 2">BB8</strain>
    </source>
</reference>
<name>A0ABX7Q911_9FLAO</name>
<dbReference type="RefSeq" id="WP_207294303.1">
    <property type="nucleotide sequence ID" value="NZ_CP071448.1"/>
</dbReference>
<protein>
    <recommendedName>
        <fullName evidence="3">Cell wall anchor protein</fullName>
    </recommendedName>
</protein>
<evidence type="ECO:0008006" key="3">
    <source>
        <dbReference type="Google" id="ProtNLM"/>
    </source>
</evidence>
<organism evidence="1 2">
    <name type="scientific">Flavobacterium endoglycinae</name>
    <dbReference type="NCBI Taxonomy" id="2816357"/>
    <lineage>
        <taxon>Bacteria</taxon>
        <taxon>Pseudomonadati</taxon>
        <taxon>Bacteroidota</taxon>
        <taxon>Flavobacteriia</taxon>
        <taxon>Flavobacteriales</taxon>
        <taxon>Flavobacteriaceae</taxon>
        <taxon>Flavobacterium</taxon>
    </lineage>
</organism>
<proteinExistence type="predicted"/>